<feature type="transmembrane region" description="Helical" evidence="1">
    <location>
        <begin position="20"/>
        <end position="43"/>
    </location>
</feature>
<evidence type="ECO:0000313" key="3">
    <source>
        <dbReference type="Proteomes" id="UP000293291"/>
    </source>
</evidence>
<keyword evidence="1" id="KW-0472">Membrane</keyword>
<dbReference type="RefSeq" id="WP_129454882.1">
    <property type="nucleotide sequence ID" value="NZ_JACXYX010000005.1"/>
</dbReference>
<dbReference type="OrthoDB" id="3789878at2"/>
<keyword evidence="1" id="KW-0812">Transmembrane</keyword>
<proteinExistence type="predicted"/>
<organism evidence="2 3">
    <name type="scientific">Nocardioides ganghwensis</name>
    <dbReference type="NCBI Taxonomy" id="252230"/>
    <lineage>
        <taxon>Bacteria</taxon>
        <taxon>Bacillati</taxon>
        <taxon>Actinomycetota</taxon>
        <taxon>Actinomycetes</taxon>
        <taxon>Propionibacteriales</taxon>
        <taxon>Nocardioidaceae</taxon>
        <taxon>Nocardioides</taxon>
    </lineage>
</organism>
<keyword evidence="3" id="KW-1185">Reference proteome</keyword>
<comment type="caution">
    <text evidence="2">The sequence shown here is derived from an EMBL/GenBank/DDBJ whole genome shotgun (WGS) entry which is preliminary data.</text>
</comment>
<keyword evidence="1" id="KW-1133">Transmembrane helix</keyword>
<dbReference type="AlphaFoldDB" id="A0A4V1RMJ1"/>
<accession>A0A4V1RMJ1</accession>
<protein>
    <submittedName>
        <fullName evidence="2">Uncharacterized protein</fullName>
    </submittedName>
</protein>
<name>A0A4V1RMJ1_9ACTN</name>
<sequence length="120" mass="12755">MSTDVRTGPDARRSLSRAWWSLLGFVVTFPLAFVIGEGIASALGHPSGGSEDAEWWVMVLAAVPALVVFVLPAVLAVHYGRRAMRLGEPRGRYPMVVAVVVAGGFVLLNLVSAIGVLLLE</sequence>
<evidence type="ECO:0000256" key="1">
    <source>
        <dbReference type="SAM" id="Phobius"/>
    </source>
</evidence>
<evidence type="ECO:0000313" key="2">
    <source>
        <dbReference type="EMBL" id="RYC02269.1"/>
    </source>
</evidence>
<reference evidence="2 3" key="1">
    <citation type="submission" date="2019-01" db="EMBL/GenBank/DDBJ databases">
        <title>Novel species of Nocardioides.</title>
        <authorList>
            <person name="Liu Q."/>
            <person name="Xin Y.-H."/>
        </authorList>
    </citation>
    <scope>NUCLEOTIDE SEQUENCE [LARGE SCALE GENOMIC DNA]</scope>
    <source>
        <strain evidence="2 3">CGMCC 4.6875</strain>
    </source>
</reference>
<gene>
    <name evidence="2" type="ORF">EUA07_09345</name>
</gene>
<dbReference type="EMBL" id="SDWU01000009">
    <property type="protein sequence ID" value="RYC02269.1"/>
    <property type="molecule type" value="Genomic_DNA"/>
</dbReference>
<feature type="transmembrane region" description="Helical" evidence="1">
    <location>
        <begin position="55"/>
        <end position="75"/>
    </location>
</feature>
<feature type="transmembrane region" description="Helical" evidence="1">
    <location>
        <begin position="96"/>
        <end position="119"/>
    </location>
</feature>
<dbReference type="Proteomes" id="UP000293291">
    <property type="component" value="Unassembled WGS sequence"/>
</dbReference>